<dbReference type="RefSeq" id="WP_343858767.1">
    <property type="nucleotide sequence ID" value="NZ_BAAAFD010000004.1"/>
</dbReference>
<name>A0ABN1LII7_9ALTE</name>
<evidence type="ECO:0000256" key="4">
    <source>
        <dbReference type="ARBA" id="ARBA00011988"/>
    </source>
</evidence>
<keyword evidence="6 15" id="KW-0997">Cell inner membrane</keyword>
<reference evidence="17 18" key="1">
    <citation type="journal article" date="2019" name="Int. J. Syst. Evol. Microbiol.">
        <title>The Global Catalogue of Microorganisms (GCM) 10K type strain sequencing project: providing services to taxonomists for standard genome sequencing and annotation.</title>
        <authorList>
            <consortium name="The Broad Institute Genomics Platform"/>
            <consortium name="The Broad Institute Genome Sequencing Center for Infectious Disease"/>
            <person name="Wu L."/>
            <person name="Ma J."/>
        </authorList>
    </citation>
    <scope>NUCLEOTIDE SEQUENCE [LARGE SCALE GENOMIC DNA]</scope>
    <source>
        <strain evidence="17 18">JCM 15896</strain>
    </source>
</reference>
<dbReference type="Pfam" id="PF06293">
    <property type="entry name" value="Kdo"/>
    <property type="match status" value="1"/>
</dbReference>
<feature type="domain" description="Protein kinase" evidence="16">
    <location>
        <begin position="18"/>
        <end position="241"/>
    </location>
</feature>
<comment type="catalytic activity">
    <reaction evidence="14 15">
        <text>an alpha-Kdo-(2-&gt;6)-lipid IVA + ATP = a 4-O-phospho-alpha-Kdo-(2-&gt;6)-lipid IVA + ADP + H(+)</text>
        <dbReference type="Rhea" id="RHEA:74271"/>
        <dbReference type="ChEBI" id="CHEBI:15378"/>
        <dbReference type="ChEBI" id="CHEBI:30616"/>
        <dbReference type="ChEBI" id="CHEBI:176428"/>
        <dbReference type="ChEBI" id="CHEBI:193140"/>
        <dbReference type="ChEBI" id="CHEBI:456216"/>
        <dbReference type="EC" id="2.7.1.166"/>
    </reaction>
</comment>
<evidence type="ECO:0000256" key="3">
    <source>
        <dbReference type="ARBA" id="ARBA00010327"/>
    </source>
</evidence>
<dbReference type="Gene3D" id="1.10.510.10">
    <property type="entry name" value="Transferase(Phosphotransferase) domain 1"/>
    <property type="match status" value="1"/>
</dbReference>
<feature type="active site" evidence="15">
    <location>
        <position position="173"/>
    </location>
</feature>
<evidence type="ECO:0000256" key="12">
    <source>
        <dbReference type="ARBA" id="ARBA00023136"/>
    </source>
</evidence>
<proteinExistence type="inferred from homology"/>
<evidence type="ECO:0000256" key="15">
    <source>
        <dbReference type="HAMAP-Rule" id="MF_00521"/>
    </source>
</evidence>
<dbReference type="HAMAP" id="MF_00521">
    <property type="entry name" value="KDO_kinase"/>
    <property type="match status" value="1"/>
</dbReference>
<sequence length="241" mass="28215">MANQHEFSDKNQFIWVDNDLLPDLIKGQTHNYFDGQYWQSKGALIGTSVGRGTTYFFQHNDRQFVLRHYRRGGMIGKLLSDQYLYTGLAKTRAEQERKLLQHLQELGLPAPIPAASRVVKNGFYYQADLITVKIPDATDIHHILLERALPDDVWQQIGTTIARFHQQQIYHHDLNIHNIMLDKNNKVWLIDFDKCSVKAGDSWKQDNLDRLLRSLRKEQQKCIDYNFQSVDWVQVIKGYKS</sequence>
<comment type="caution">
    <text evidence="17">The sequence shown here is derived from an EMBL/GenBank/DDBJ whole genome shotgun (WGS) entry which is preliminary data.</text>
</comment>
<keyword evidence="10 15" id="KW-0067">ATP-binding</keyword>
<accession>A0ABN1LII7</accession>
<evidence type="ECO:0000259" key="16">
    <source>
        <dbReference type="PROSITE" id="PS50011"/>
    </source>
</evidence>
<gene>
    <name evidence="15" type="primary">kdkA</name>
    <name evidence="17" type="ORF">GCM10009114_17160</name>
</gene>
<keyword evidence="18" id="KW-1185">Reference proteome</keyword>
<keyword evidence="8 15" id="KW-0547">Nucleotide-binding</keyword>
<dbReference type="InterPro" id="IPR011009">
    <property type="entry name" value="Kinase-like_dom_sf"/>
</dbReference>
<dbReference type="InterPro" id="IPR000719">
    <property type="entry name" value="Prot_kinase_dom"/>
</dbReference>
<dbReference type="EC" id="2.7.1.166" evidence="4 15"/>
<dbReference type="GO" id="GO:0016301">
    <property type="term" value="F:kinase activity"/>
    <property type="evidence" value="ECO:0007669"/>
    <property type="project" value="UniProtKB-KW"/>
</dbReference>
<keyword evidence="7 15" id="KW-0808">Transferase</keyword>
<evidence type="ECO:0000256" key="13">
    <source>
        <dbReference type="ARBA" id="ARBA00029511"/>
    </source>
</evidence>
<evidence type="ECO:0000256" key="7">
    <source>
        <dbReference type="ARBA" id="ARBA00022679"/>
    </source>
</evidence>
<evidence type="ECO:0000256" key="9">
    <source>
        <dbReference type="ARBA" id="ARBA00022777"/>
    </source>
</evidence>
<evidence type="ECO:0000256" key="14">
    <source>
        <dbReference type="ARBA" id="ARBA00034417"/>
    </source>
</evidence>
<dbReference type="SUPFAM" id="SSF56112">
    <property type="entry name" value="Protein kinase-like (PK-like)"/>
    <property type="match status" value="1"/>
</dbReference>
<protein>
    <recommendedName>
        <fullName evidence="13 15">3-deoxy-D-manno-octulosonic acid kinase</fullName>
        <shortName evidence="15">Kdo kinase</shortName>
        <ecNumber evidence="4 15">2.7.1.166</ecNumber>
    </recommendedName>
</protein>
<dbReference type="Proteomes" id="UP001500359">
    <property type="component" value="Unassembled WGS sequence"/>
</dbReference>
<organism evidence="17 18">
    <name type="scientific">Aliiglaciecola litoralis</name>
    <dbReference type="NCBI Taxonomy" id="582857"/>
    <lineage>
        <taxon>Bacteria</taxon>
        <taxon>Pseudomonadati</taxon>
        <taxon>Pseudomonadota</taxon>
        <taxon>Gammaproteobacteria</taxon>
        <taxon>Alteromonadales</taxon>
        <taxon>Alteromonadaceae</taxon>
        <taxon>Aliiglaciecola</taxon>
    </lineage>
</organism>
<comment type="pathway">
    <text evidence="2 15">Bacterial outer membrane biogenesis; LPS core biosynthesis.</text>
</comment>
<dbReference type="PROSITE" id="PS50011">
    <property type="entry name" value="PROTEIN_KINASE_DOM"/>
    <property type="match status" value="1"/>
</dbReference>
<evidence type="ECO:0000256" key="10">
    <source>
        <dbReference type="ARBA" id="ARBA00022840"/>
    </source>
</evidence>
<dbReference type="EMBL" id="BAAAFD010000004">
    <property type="protein sequence ID" value="GAA0856179.1"/>
    <property type="molecule type" value="Genomic_DNA"/>
</dbReference>
<keyword evidence="9 15" id="KW-0418">Kinase</keyword>
<keyword evidence="12 15" id="KW-0472">Membrane</keyword>
<keyword evidence="11 15" id="KW-0448">Lipopolysaccharide biosynthesis</keyword>
<evidence type="ECO:0000256" key="5">
    <source>
        <dbReference type="ARBA" id="ARBA00022475"/>
    </source>
</evidence>
<keyword evidence="5 15" id="KW-1003">Cell membrane</keyword>
<dbReference type="NCBIfam" id="NF002475">
    <property type="entry name" value="PRK01723.1"/>
    <property type="match status" value="1"/>
</dbReference>
<comment type="similarity">
    <text evidence="3 15">Belongs to the protein kinase superfamily. KdkA/RfaP family.</text>
</comment>
<dbReference type="InterPro" id="IPR022826">
    <property type="entry name" value="KDO_kinase"/>
</dbReference>
<evidence type="ECO:0000256" key="6">
    <source>
        <dbReference type="ARBA" id="ARBA00022519"/>
    </source>
</evidence>
<evidence type="ECO:0000313" key="18">
    <source>
        <dbReference type="Proteomes" id="UP001500359"/>
    </source>
</evidence>
<evidence type="ECO:0000256" key="8">
    <source>
        <dbReference type="ARBA" id="ARBA00022741"/>
    </source>
</evidence>
<evidence type="ECO:0000256" key="11">
    <source>
        <dbReference type="ARBA" id="ARBA00022985"/>
    </source>
</evidence>
<evidence type="ECO:0000313" key="17">
    <source>
        <dbReference type="EMBL" id="GAA0856179.1"/>
    </source>
</evidence>
<evidence type="ECO:0000256" key="2">
    <source>
        <dbReference type="ARBA" id="ARBA00004713"/>
    </source>
</evidence>
<comment type="function">
    <text evidence="15">Catalyzes the ATP-dependent phosphorylation of the 3-deoxy-D-manno-octulosonic acid (Kdo) residue in Kdo-lipid IV(A) at the 4-OH position.</text>
</comment>
<comment type="subcellular location">
    <subcellularLocation>
        <location evidence="1 15">Cell inner membrane</location>
        <topology evidence="1 15">Peripheral membrane protein</topology>
        <orientation evidence="1 15">Cytoplasmic side</orientation>
    </subcellularLocation>
</comment>
<evidence type="ECO:0000256" key="1">
    <source>
        <dbReference type="ARBA" id="ARBA00004515"/>
    </source>
</evidence>